<dbReference type="PROSITE" id="PS00059">
    <property type="entry name" value="ADH_ZINC"/>
    <property type="match status" value="1"/>
</dbReference>
<evidence type="ECO:0000256" key="5">
    <source>
        <dbReference type="ARBA" id="ARBA00023002"/>
    </source>
</evidence>
<dbReference type="RefSeq" id="WP_213501834.1">
    <property type="nucleotide sequence ID" value="NZ_CP054856.1"/>
</dbReference>
<comment type="cofactor">
    <cofactor evidence="1 6">
        <name>Zn(2+)</name>
        <dbReference type="ChEBI" id="CHEBI:29105"/>
    </cofactor>
</comment>
<evidence type="ECO:0000313" key="9">
    <source>
        <dbReference type="Proteomes" id="UP000677126"/>
    </source>
</evidence>
<evidence type="ECO:0000313" key="8">
    <source>
        <dbReference type="EMBL" id="QVM82610.1"/>
    </source>
</evidence>
<dbReference type="InterPro" id="IPR020843">
    <property type="entry name" value="ER"/>
</dbReference>
<dbReference type="Gene3D" id="3.40.50.720">
    <property type="entry name" value="NAD(P)-binding Rossmann-like Domain"/>
    <property type="match status" value="1"/>
</dbReference>
<dbReference type="SMART" id="SM00829">
    <property type="entry name" value="PKS_ER"/>
    <property type="match status" value="1"/>
</dbReference>
<feature type="domain" description="Enoyl reductase (ER)" evidence="7">
    <location>
        <begin position="12"/>
        <end position="365"/>
    </location>
</feature>
<comment type="similarity">
    <text evidence="2 6">Belongs to the zinc-containing alcohol dehydrogenase family.</text>
</comment>
<dbReference type="SUPFAM" id="SSF50129">
    <property type="entry name" value="GroES-like"/>
    <property type="match status" value="1"/>
</dbReference>
<dbReference type="PANTHER" id="PTHR43350">
    <property type="entry name" value="NAD-DEPENDENT ALCOHOL DEHYDROGENASE"/>
    <property type="match status" value="1"/>
</dbReference>
<dbReference type="SUPFAM" id="SSF51735">
    <property type="entry name" value="NAD(P)-binding Rossmann-fold domains"/>
    <property type="match status" value="1"/>
</dbReference>
<reference evidence="8 9" key="1">
    <citation type="journal article" date="2021" name="Int. J. Syst. Evol. Microbiol.">
        <title>Novosphingobium decolorationis sp. nov., an aniline blue-decolourizing bacterium isolated from East Pacific sediment.</title>
        <authorList>
            <person name="Chen X."/>
            <person name="Dong B."/>
            <person name="Chen T."/>
            <person name="Ren N."/>
            <person name="Wang J."/>
            <person name="Xu Y."/>
            <person name="Yang J."/>
            <person name="Zhu S."/>
            <person name="Chen J."/>
        </authorList>
    </citation>
    <scope>NUCLEOTIDE SEQUENCE [LARGE SCALE GENOMIC DNA]</scope>
    <source>
        <strain evidence="8 9">502str22</strain>
    </source>
</reference>
<dbReference type="PANTHER" id="PTHR43350:SF17">
    <property type="entry name" value="NAD-DEPENDENT ALCOHOL DEHYDROGENASE"/>
    <property type="match status" value="1"/>
</dbReference>
<dbReference type="CDD" id="cd08278">
    <property type="entry name" value="benzyl_alcohol_DH"/>
    <property type="match status" value="1"/>
</dbReference>
<dbReference type="Gene3D" id="3.90.180.10">
    <property type="entry name" value="Medium-chain alcohol dehydrogenases, catalytic domain"/>
    <property type="match status" value="1"/>
</dbReference>
<dbReference type="InterPro" id="IPR013154">
    <property type="entry name" value="ADH-like_N"/>
</dbReference>
<evidence type="ECO:0000259" key="7">
    <source>
        <dbReference type="SMART" id="SM00829"/>
    </source>
</evidence>
<dbReference type="InterPro" id="IPR036291">
    <property type="entry name" value="NAD(P)-bd_dom_sf"/>
</dbReference>
<dbReference type="EMBL" id="CP054856">
    <property type="protein sequence ID" value="QVM82610.1"/>
    <property type="molecule type" value="Genomic_DNA"/>
</dbReference>
<dbReference type="Pfam" id="PF08240">
    <property type="entry name" value="ADH_N"/>
    <property type="match status" value="1"/>
</dbReference>
<evidence type="ECO:0000256" key="1">
    <source>
        <dbReference type="ARBA" id="ARBA00001947"/>
    </source>
</evidence>
<dbReference type="InterPro" id="IPR002328">
    <property type="entry name" value="ADH_Zn_CS"/>
</dbReference>
<dbReference type="Proteomes" id="UP000677126">
    <property type="component" value="Chromosome"/>
</dbReference>
<evidence type="ECO:0000256" key="3">
    <source>
        <dbReference type="ARBA" id="ARBA00022723"/>
    </source>
</evidence>
<evidence type="ECO:0000256" key="2">
    <source>
        <dbReference type="ARBA" id="ARBA00008072"/>
    </source>
</evidence>
<proteinExistence type="inferred from homology"/>
<gene>
    <name evidence="8" type="ORF">HT578_01840</name>
</gene>
<organism evidence="8 9">
    <name type="scientific">Novosphingobium decolorationis</name>
    <dbReference type="NCBI Taxonomy" id="2698673"/>
    <lineage>
        <taxon>Bacteria</taxon>
        <taxon>Pseudomonadati</taxon>
        <taxon>Pseudomonadota</taxon>
        <taxon>Alphaproteobacteria</taxon>
        <taxon>Sphingomonadales</taxon>
        <taxon>Sphingomonadaceae</taxon>
        <taxon>Novosphingobium</taxon>
    </lineage>
</organism>
<keyword evidence="9" id="KW-1185">Reference proteome</keyword>
<name>A0ABX8E316_9SPHN</name>
<accession>A0ABX8E316</accession>
<protein>
    <submittedName>
        <fullName evidence="8">NAD(P)-dependent alcohol dehydrogenase</fullName>
    </submittedName>
</protein>
<dbReference type="Pfam" id="PF00107">
    <property type="entry name" value="ADH_zinc_N"/>
    <property type="match status" value="1"/>
</dbReference>
<dbReference type="InterPro" id="IPR013149">
    <property type="entry name" value="ADH-like_C"/>
</dbReference>
<keyword evidence="4 6" id="KW-0862">Zinc</keyword>
<evidence type="ECO:0000256" key="4">
    <source>
        <dbReference type="ARBA" id="ARBA00022833"/>
    </source>
</evidence>
<keyword evidence="5" id="KW-0560">Oxidoreductase</keyword>
<dbReference type="InterPro" id="IPR011032">
    <property type="entry name" value="GroES-like_sf"/>
</dbReference>
<sequence length="375" mass="38874">METRAAVLERAGDEFVLQDVMVEEPRADEVVVRIEGVGLCHSDIVFAEGHRPYPMPAVLGHEGAGIVVSIGSEVTDFAPGDAVILGFSSCEACPRCDEGLPGYCADFAPLNFIGSRRDGTTAYRRGDTKVASHFFGQSSFARHAVTRAGNLVKVPETSLDLSLLGPLGCGIQTGAGAVMRALACAAGSSLVVVGGGSVGLSALMAGSVQGCATIILVEPMAERRALAMELGASATIDPLAGPLTEQILALLPGGADYIVDTTGRPDVATGALDSLAVHGTLALLGVPHDAAATIPLPLSRTMLRGHRVIGVVEGDSDQKTFIPELIALREAGRFPFDRLIRTFPLSQINEAIAAQARGECIKVVLLPDADGAEES</sequence>
<keyword evidence="3 6" id="KW-0479">Metal-binding</keyword>
<evidence type="ECO:0000256" key="6">
    <source>
        <dbReference type="RuleBase" id="RU361277"/>
    </source>
</evidence>